<comment type="caution">
    <text evidence="2">The sequence shown here is derived from an EMBL/GenBank/DDBJ whole genome shotgun (WGS) entry which is preliminary data.</text>
</comment>
<dbReference type="Gene3D" id="3.40.30.10">
    <property type="entry name" value="Glutaredoxin"/>
    <property type="match status" value="1"/>
</dbReference>
<gene>
    <name evidence="2" type="ORF">IV02_00390</name>
</gene>
<dbReference type="Pfam" id="PF01323">
    <property type="entry name" value="DSBA"/>
    <property type="match status" value="1"/>
</dbReference>
<dbReference type="InterPro" id="IPR036249">
    <property type="entry name" value="Thioredoxin-like_sf"/>
</dbReference>
<evidence type="ECO:0000313" key="3">
    <source>
        <dbReference type="Proteomes" id="UP000028643"/>
    </source>
</evidence>
<evidence type="ECO:0000313" key="2">
    <source>
        <dbReference type="EMBL" id="KFE56331.1"/>
    </source>
</evidence>
<dbReference type="InterPro" id="IPR001853">
    <property type="entry name" value="DSBA-like_thioredoxin_dom"/>
</dbReference>
<protein>
    <submittedName>
        <fullName evidence="2">DSBA oxidoreductase</fullName>
    </submittedName>
</protein>
<dbReference type="CDD" id="cd03024">
    <property type="entry name" value="DsbA_FrnE"/>
    <property type="match status" value="1"/>
</dbReference>
<organism evidence="2 3">
    <name type="scientific">Pseudomonas syringae</name>
    <dbReference type="NCBI Taxonomy" id="317"/>
    <lineage>
        <taxon>Bacteria</taxon>
        <taxon>Pseudomonadati</taxon>
        <taxon>Pseudomonadota</taxon>
        <taxon>Gammaproteobacteria</taxon>
        <taxon>Pseudomonadales</taxon>
        <taxon>Pseudomonadaceae</taxon>
        <taxon>Pseudomonas</taxon>
    </lineage>
</organism>
<dbReference type="EMBL" id="JPQT01000010">
    <property type="protein sequence ID" value="KFE56331.1"/>
    <property type="molecule type" value="Genomic_DNA"/>
</dbReference>
<dbReference type="PANTHER" id="PTHR13887">
    <property type="entry name" value="GLUTATHIONE S-TRANSFERASE KAPPA"/>
    <property type="match status" value="1"/>
</dbReference>
<dbReference type="PATRIC" id="fig|317.174.peg.83"/>
<accession>A0A085VLL8</accession>
<feature type="domain" description="DSBA-like thioredoxin" evidence="1">
    <location>
        <begin position="8"/>
        <end position="201"/>
    </location>
</feature>
<name>A0A085VLL8_PSESX</name>
<proteinExistence type="predicted"/>
<dbReference type="GO" id="GO:0016491">
    <property type="term" value="F:oxidoreductase activity"/>
    <property type="evidence" value="ECO:0007669"/>
    <property type="project" value="InterPro"/>
</dbReference>
<dbReference type="SUPFAM" id="SSF52833">
    <property type="entry name" value="Thioredoxin-like"/>
    <property type="match status" value="1"/>
</dbReference>
<dbReference type="AlphaFoldDB" id="A0A085VLL8"/>
<evidence type="ECO:0000259" key="1">
    <source>
        <dbReference type="Pfam" id="PF01323"/>
    </source>
</evidence>
<dbReference type="Proteomes" id="UP000028643">
    <property type="component" value="Unassembled WGS sequence"/>
</dbReference>
<dbReference type="PANTHER" id="PTHR13887:SF41">
    <property type="entry name" value="THIOREDOXIN SUPERFAMILY PROTEIN"/>
    <property type="match status" value="1"/>
</dbReference>
<sequence length="214" mass="23522">MSLHSTDIQVTYDFICPWCWIGEENLERALAASGFSTDRQMTFLPYQLNPDMPISGMDRKAYRSGKFGSWARSQAMDAQVAHAGKAVGLEFDYKRVEKTPNTLAAHRLVWREQQAGRDACLLVKAIFKGYFGDGRDIGDLNVLADIAAEIGRDREAIVDFLNTDEGTAEVLKLEARAKASGVRSVPSIQIADDVISGAQPTGIIVQILKRSQAA</sequence>
<reference evidence="2 3" key="1">
    <citation type="submission" date="2014-07" db="EMBL/GenBank/DDBJ databases">
        <title>Draft Genome Sequences of Environmental Pseudomonas syringae strains.</title>
        <authorList>
            <person name="Baltrus D.A."/>
            <person name="Berge O."/>
            <person name="Morris C."/>
        </authorList>
    </citation>
    <scope>NUCLEOTIDE SEQUENCE [LARGE SCALE GENOMIC DNA]</scope>
    <source>
        <strain evidence="2 3">CEB003</strain>
    </source>
</reference>